<name>A0ABD0KJN4_9CAEN</name>
<dbReference type="AlphaFoldDB" id="A0ABD0KJN4"/>
<keyword evidence="3" id="KW-1185">Reference proteome</keyword>
<comment type="caution">
    <text evidence="2">The sequence shown here is derived from an EMBL/GenBank/DDBJ whole genome shotgun (WGS) entry which is preliminary data.</text>
</comment>
<accession>A0ABD0KJN4</accession>
<evidence type="ECO:0000259" key="1">
    <source>
        <dbReference type="Pfam" id="PF25273"/>
    </source>
</evidence>
<proteinExistence type="predicted"/>
<organism evidence="2 3">
    <name type="scientific">Batillaria attramentaria</name>
    <dbReference type="NCBI Taxonomy" id="370345"/>
    <lineage>
        <taxon>Eukaryota</taxon>
        <taxon>Metazoa</taxon>
        <taxon>Spiralia</taxon>
        <taxon>Lophotrochozoa</taxon>
        <taxon>Mollusca</taxon>
        <taxon>Gastropoda</taxon>
        <taxon>Caenogastropoda</taxon>
        <taxon>Sorbeoconcha</taxon>
        <taxon>Cerithioidea</taxon>
        <taxon>Batillariidae</taxon>
        <taxon>Batillaria</taxon>
    </lineage>
</organism>
<protein>
    <recommendedName>
        <fullName evidence="1">DUF7869 domain-containing protein</fullName>
    </recommendedName>
</protein>
<evidence type="ECO:0000313" key="3">
    <source>
        <dbReference type="Proteomes" id="UP001519460"/>
    </source>
</evidence>
<feature type="domain" description="DUF7869" evidence="1">
    <location>
        <begin position="8"/>
        <end position="187"/>
    </location>
</feature>
<evidence type="ECO:0000313" key="2">
    <source>
        <dbReference type="EMBL" id="KAK7487250.1"/>
    </source>
</evidence>
<dbReference type="EMBL" id="JACVVK020000167">
    <property type="protein sequence ID" value="KAK7487250.1"/>
    <property type="molecule type" value="Genomic_DNA"/>
</dbReference>
<gene>
    <name evidence="2" type="ORF">BaRGS_00021478</name>
</gene>
<dbReference type="PANTHER" id="PTHR34415">
    <property type="entry name" value="INTEGRASE CATALYTIC DOMAIN-CONTAINING PROTEIN"/>
    <property type="match status" value="1"/>
</dbReference>
<dbReference type="Pfam" id="PF25273">
    <property type="entry name" value="DUF7869"/>
    <property type="match status" value="1"/>
</dbReference>
<sequence>MYFLTPRKCAIFGVCCEGLPKQVNFLVDESVNVSKGSIAVISYLHYYFEHFGMGEKRVQLHCDNCSGQNKNNFLIWYFIWRVVKGLHTEVNINFMPAGHTKFAPDWCFGLLKRAFRRDEVNCLQDLCRVVEESTAESRINIPQLVGHEDGTVVVPTFDWQNFLSPAFRRMPGVLQYSHFRVTRERPGVLFYRSSLAEDEQSRMLIKSAAAFDALPDMPPVLPAAGLSYERQAYLYNQIREFVCEEQRDVVCPLPEINCALCYLCVLAVKSFFKVTVVLF</sequence>
<dbReference type="Proteomes" id="UP001519460">
    <property type="component" value="Unassembled WGS sequence"/>
</dbReference>
<reference evidence="2 3" key="1">
    <citation type="journal article" date="2023" name="Sci. Data">
        <title>Genome assembly of the Korean intertidal mud-creeper Batillaria attramentaria.</title>
        <authorList>
            <person name="Patra A.K."/>
            <person name="Ho P.T."/>
            <person name="Jun S."/>
            <person name="Lee S.J."/>
            <person name="Kim Y."/>
            <person name="Won Y.J."/>
        </authorList>
    </citation>
    <scope>NUCLEOTIDE SEQUENCE [LARGE SCALE GENOMIC DNA]</scope>
    <source>
        <strain evidence="2">Wonlab-2016</strain>
    </source>
</reference>
<dbReference type="PANTHER" id="PTHR34415:SF1">
    <property type="entry name" value="INTEGRASE CATALYTIC DOMAIN-CONTAINING PROTEIN"/>
    <property type="match status" value="1"/>
</dbReference>
<dbReference type="InterPro" id="IPR057191">
    <property type="entry name" value="DUF7869"/>
</dbReference>